<dbReference type="InterPro" id="IPR010001">
    <property type="entry name" value="BofA"/>
</dbReference>
<keyword evidence="3" id="KW-1185">Reference proteome</keyword>
<comment type="caution">
    <text evidence="2">The sequence shown here is derived from an EMBL/GenBank/DDBJ whole genome shotgun (WGS) entry which is preliminary data.</text>
</comment>
<evidence type="ECO:0000313" key="3">
    <source>
        <dbReference type="Proteomes" id="UP000309673"/>
    </source>
</evidence>
<gene>
    <name evidence="2" type="ORF">E5161_19395</name>
</gene>
<dbReference type="Proteomes" id="UP000309673">
    <property type="component" value="Unassembled WGS sequence"/>
</dbReference>
<keyword evidence="1" id="KW-0472">Membrane</keyword>
<name>A0A4U0F7N4_9BACL</name>
<accession>A0A4U0F7N4</accession>
<organism evidence="2 3">
    <name type="scientific">Cohnella pontilimi</name>
    <dbReference type="NCBI Taxonomy" id="2564100"/>
    <lineage>
        <taxon>Bacteria</taxon>
        <taxon>Bacillati</taxon>
        <taxon>Bacillota</taxon>
        <taxon>Bacilli</taxon>
        <taxon>Bacillales</taxon>
        <taxon>Paenibacillaceae</taxon>
        <taxon>Cohnella</taxon>
    </lineage>
</organism>
<evidence type="ECO:0000313" key="2">
    <source>
        <dbReference type="EMBL" id="TJY38992.1"/>
    </source>
</evidence>
<dbReference type="Pfam" id="PF07441">
    <property type="entry name" value="BofA"/>
    <property type="match status" value="1"/>
</dbReference>
<dbReference type="OrthoDB" id="2659295at2"/>
<dbReference type="EMBL" id="SUPK01000011">
    <property type="protein sequence ID" value="TJY38992.1"/>
    <property type="molecule type" value="Genomic_DNA"/>
</dbReference>
<proteinExistence type="predicted"/>
<keyword evidence="1" id="KW-1133">Transmembrane helix</keyword>
<feature type="transmembrane region" description="Helical" evidence="1">
    <location>
        <begin position="38"/>
        <end position="58"/>
    </location>
</feature>
<protein>
    <submittedName>
        <fullName evidence="2">Pro-sigmaK processing inhibitor BofA</fullName>
    </submittedName>
</protein>
<dbReference type="AlphaFoldDB" id="A0A4U0F7N4"/>
<keyword evidence="1" id="KW-0812">Transmembrane</keyword>
<evidence type="ECO:0000256" key="1">
    <source>
        <dbReference type="SAM" id="Phobius"/>
    </source>
</evidence>
<dbReference type="RefSeq" id="WP_136779535.1">
    <property type="nucleotide sequence ID" value="NZ_SUPK01000011.1"/>
</dbReference>
<reference evidence="2 3" key="1">
    <citation type="submission" date="2019-04" db="EMBL/GenBank/DDBJ databases">
        <title>Cohnella sp. nov., isolated from soil.</title>
        <authorList>
            <person name="Kim W."/>
        </authorList>
    </citation>
    <scope>NUCLEOTIDE SEQUENCE [LARGE SCALE GENOMIC DNA]</scope>
    <source>
        <strain evidence="2 3">CAU 1483</strain>
    </source>
</reference>
<sequence>MKTVWMATLIGSSVLLAGVLLRQKLPAGWWTRFGAHLALSAMAIYALNFSGWITGFYIPLNPATIGAAALLGLPGIALVAGLQMTFVS</sequence>
<feature type="transmembrane region" description="Helical" evidence="1">
    <location>
        <begin position="65"/>
        <end position="86"/>
    </location>
</feature>